<dbReference type="EMBL" id="BAABIA010000001">
    <property type="protein sequence ID" value="GAA5132789.1"/>
    <property type="molecule type" value="Genomic_DNA"/>
</dbReference>
<protein>
    <recommendedName>
        <fullName evidence="4">MAPEG family protein</fullName>
    </recommendedName>
</protein>
<evidence type="ECO:0000256" key="1">
    <source>
        <dbReference type="SAM" id="Phobius"/>
    </source>
</evidence>
<comment type="caution">
    <text evidence="2">The sequence shown here is derived from an EMBL/GenBank/DDBJ whole genome shotgun (WGS) entry which is preliminary data.</text>
</comment>
<evidence type="ECO:0008006" key="4">
    <source>
        <dbReference type="Google" id="ProtNLM"/>
    </source>
</evidence>
<keyword evidence="3" id="KW-1185">Reference proteome</keyword>
<evidence type="ECO:0000313" key="3">
    <source>
        <dbReference type="Proteomes" id="UP001499852"/>
    </source>
</evidence>
<dbReference type="Proteomes" id="UP001499852">
    <property type="component" value="Unassembled WGS sequence"/>
</dbReference>
<sequence length="65" mass="7482">MYGIGIWRNEMAMYFNAMILLRIGVACLLKETGNAWIIYAILCYTSAFWLLALTDLILFFDGQSH</sequence>
<gene>
    <name evidence="2" type="ORF">GCM10023213_01490</name>
</gene>
<proteinExistence type="predicted"/>
<name>A0ABP9NRU7_9BACT</name>
<keyword evidence="1" id="KW-0472">Membrane</keyword>
<reference evidence="3" key="1">
    <citation type="journal article" date="2019" name="Int. J. Syst. Evol. Microbiol.">
        <title>The Global Catalogue of Microorganisms (GCM) 10K type strain sequencing project: providing services to taxonomists for standard genome sequencing and annotation.</title>
        <authorList>
            <consortium name="The Broad Institute Genomics Platform"/>
            <consortium name="The Broad Institute Genome Sequencing Center for Infectious Disease"/>
            <person name="Wu L."/>
            <person name="Ma J."/>
        </authorList>
    </citation>
    <scope>NUCLEOTIDE SEQUENCE [LARGE SCALE GENOMIC DNA]</scope>
    <source>
        <strain evidence="3">JCM 18053</strain>
    </source>
</reference>
<evidence type="ECO:0000313" key="2">
    <source>
        <dbReference type="EMBL" id="GAA5132789.1"/>
    </source>
</evidence>
<keyword evidence="1" id="KW-1133">Transmembrane helix</keyword>
<organism evidence="2 3">
    <name type="scientific">Prosthecobacter algae</name>
    <dbReference type="NCBI Taxonomy" id="1144682"/>
    <lineage>
        <taxon>Bacteria</taxon>
        <taxon>Pseudomonadati</taxon>
        <taxon>Verrucomicrobiota</taxon>
        <taxon>Verrucomicrobiia</taxon>
        <taxon>Verrucomicrobiales</taxon>
        <taxon>Verrucomicrobiaceae</taxon>
        <taxon>Prosthecobacter</taxon>
    </lineage>
</organism>
<feature type="transmembrane region" description="Helical" evidence="1">
    <location>
        <begin position="36"/>
        <end position="60"/>
    </location>
</feature>
<keyword evidence="1" id="KW-0812">Transmembrane</keyword>
<accession>A0ABP9NRU7</accession>
<feature type="transmembrane region" description="Helical" evidence="1">
    <location>
        <begin position="12"/>
        <end position="29"/>
    </location>
</feature>